<accession>A0A1J4U3D4</accession>
<evidence type="ECO:0000313" key="8">
    <source>
        <dbReference type="EMBL" id="OIO17333.1"/>
    </source>
</evidence>
<dbReference type="CDD" id="cd08010">
    <property type="entry name" value="MltG_like"/>
    <property type="match status" value="1"/>
</dbReference>
<evidence type="ECO:0000313" key="9">
    <source>
        <dbReference type="Proteomes" id="UP000182465"/>
    </source>
</evidence>
<keyword evidence="2 7" id="KW-0812">Transmembrane</keyword>
<keyword evidence="6 7" id="KW-0961">Cell wall biogenesis/degradation</keyword>
<dbReference type="EMBL" id="MNVB01000033">
    <property type="protein sequence ID" value="OIO17333.1"/>
    <property type="molecule type" value="Genomic_DNA"/>
</dbReference>
<evidence type="ECO:0000256" key="4">
    <source>
        <dbReference type="ARBA" id="ARBA00023136"/>
    </source>
</evidence>
<comment type="catalytic activity">
    <reaction evidence="7">
        <text>a peptidoglycan chain = a peptidoglycan chain with N-acetyl-1,6-anhydromuramyl-[peptide] at the reducing end + a peptidoglycan chain with N-acetylglucosamine at the non-reducing end.</text>
        <dbReference type="EC" id="4.2.2.29"/>
    </reaction>
</comment>
<keyword evidence="3 7" id="KW-1133">Transmembrane helix</keyword>
<dbReference type="Proteomes" id="UP000182465">
    <property type="component" value="Unassembled WGS sequence"/>
</dbReference>
<protein>
    <recommendedName>
        <fullName evidence="7">Endolytic murein transglycosylase</fullName>
        <ecNumber evidence="7">4.2.2.29</ecNumber>
    </recommendedName>
    <alternativeName>
        <fullName evidence="7">Peptidoglycan lytic transglycosylase</fullName>
    </alternativeName>
    <alternativeName>
        <fullName evidence="7">Peptidoglycan polymerization terminase</fullName>
    </alternativeName>
</protein>
<feature type="transmembrane region" description="Helical" evidence="7">
    <location>
        <begin position="23"/>
        <end position="44"/>
    </location>
</feature>
<sequence>MRLSNIYYKQELANHKTRLSRKFFGILVVFVLVIGFILSVWFVFAITVPQKLEHGTGFTIIKGEGVNQISRNLKDRGIIKNSLMFEVYAYLKGVERCFQAAEYSLPEILNVKRLVEILTTGQRADEWDLIVIEGWSAKNIDSKLKDLGRFQAGELLRMIEVISDKTSSLAGGQYGFLSDKPEKAGLEGYLFPDTYRFFANATAEDVIVKMLDNFDRKLTQEMRDEIARQDKTIFNVVIMASIIEREVRTENDRPIVAEIFWKRLDSGMALEADSTINYISGKNTPSASYEDLQIDSLYNTYKYPGLPPGPISNPGIEAIKAAIYPQESDYWFFLTDSKGNVHYANDFEEHIRNKNEYL</sequence>
<evidence type="ECO:0000256" key="2">
    <source>
        <dbReference type="ARBA" id="ARBA00022692"/>
    </source>
</evidence>
<dbReference type="HAMAP" id="MF_02065">
    <property type="entry name" value="MltG"/>
    <property type="match status" value="1"/>
</dbReference>
<comment type="function">
    <text evidence="7">Functions as a peptidoglycan terminase that cleaves nascent peptidoglycan strands endolytically to terminate their elongation.</text>
</comment>
<proteinExistence type="inferred from homology"/>
<name>A0A1J4U3D4_9BACT</name>
<dbReference type="GO" id="GO:0071555">
    <property type="term" value="P:cell wall organization"/>
    <property type="evidence" value="ECO:0007669"/>
    <property type="project" value="UniProtKB-KW"/>
</dbReference>
<dbReference type="PANTHER" id="PTHR30518">
    <property type="entry name" value="ENDOLYTIC MUREIN TRANSGLYCOSYLASE"/>
    <property type="match status" value="1"/>
</dbReference>
<gene>
    <name evidence="7" type="primary">mltG</name>
    <name evidence="8" type="ORF">AUJ29_01430</name>
</gene>
<dbReference type="GO" id="GO:0005886">
    <property type="term" value="C:plasma membrane"/>
    <property type="evidence" value="ECO:0007669"/>
    <property type="project" value="UniProtKB-SubCell"/>
</dbReference>
<dbReference type="NCBIfam" id="TIGR00247">
    <property type="entry name" value="endolytic transglycosylase MltG"/>
    <property type="match status" value="1"/>
</dbReference>
<dbReference type="Pfam" id="PF02618">
    <property type="entry name" value="YceG"/>
    <property type="match status" value="1"/>
</dbReference>
<dbReference type="Gene3D" id="3.30.1490.480">
    <property type="entry name" value="Endolytic murein transglycosylase"/>
    <property type="match status" value="1"/>
</dbReference>
<feature type="site" description="Important for catalytic activity" evidence="7">
    <location>
        <position position="246"/>
    </location>
</feature>
<dbReference type="GO" id="GO:0008932">
    <property type="term" value="F:lytic endotransglycosylase activity"/>
    <property type="evidence" value="ECO:0007669"/>
    <property type="project" value="UniProtKB-UniRule"/>
</dbReference>
<dbReference type="EC" id="4.2.2.29" evidence="7"/>
<evidence type="ECO:0000256" key="5">
    <source>
        <dbReference type="ARBA" id="ARBA00023239"/>
    </source>
</evidence>
<dbReference type="PANTHER" id="PTHR30518:SF2">
    <property type="entry name" value="ENDOLYTIC MUREIN TRANSGLYCOSYLASE"/>
    <property type="match status" value="1"/>
</dbReference>
<reference evidence="8 9" key="1">
    <citation type="journal article" date="2016" name="Environ. Microbiol.">
        <title>Genomic resolution of a cold subsurface aquifer community provides metabolic insights for novel microbes adapted to high CO concentrations.</title>
        <authorList>
            <person name="Probst A.J."/>
            <person name="Castelle C.J."/>
            <person name="Singh A."/>
            <person name="Brown C.T."/>
            <person name="Anantharaman K."/>
            <person name="Sharon I."/>
            <person name="Hug L.A."/>
            <person name="Burstein D."/>
            <person name="Emerson J.B."/>
            <person name="Thomas B.C."/>
            <person name="Banfield J.F."/>
        </authorList>
    </citation>
    <scope>NUCLEOTIDE SEQUENCE [LARGE SCALE GENOMIC DNA]</scope>
    <source>
        <strain evidence="8">CG1_02_38_13</strain>
    </source>
</reference>
<keyword evidence="4 7" id="KW-0472">Membrane</keyword>
<evidence type="ECO:0000256" key="6">
    <source>
        <dbReference type="ARBA" id="ARBA00023316"/>
    </source>
</evidence>
<organism evidence="8 9">
    <name type="scientific">Candidatus Kuenenbacteria bacterium CG1_02_38_13</name>
    <dbReference type="NCBI Taxonomy" id="1805235"/>
    <lineage>
        <taxon>Bacteria</taxon>
        <taxon>Candidatus Kueneniibacteriota</taxon>
    </lineage>
</organism>
<evidence type="ECO:0000256" key="1">
    <source>
        <dbReference type="ARBA" id="ARBA00022475"/>
    </source>
</evidence>
<evidence type="ECO:0000256" key="7">
    <source>
        <dbReference type="HAMAP-Rule" id="MF_02065"/>
    </source>
</evidence>
<dbReference type="GO" id="GO:0009252">
    <property type="term" value="P:peptidoglycan biosynthetic process"/>
    <property type="evidence" value="ECO:0007669"/>
    <property type="project" value="UniProtKB-UniRule"/>
</dbReference>
<evidence type="ECO:0000256" key="3">
    <source>
        <dbReference type="ARBA" id="ARBA00022989"/>
    </source>
</evidence>
<keyword evidence="5 7" id="KW-0456">Lyase</keyword>
<keyword evidence="1 7" id="KW-1003">Cell membrane</keyword>
<comment type="caution">
    <text evidence="8">The sequence shown here is derived from an EMBL/GenBank/DDBJ whole genome shotgun (WGS) entry which is preliminary data.</text>
</comment>
<dbReference type="AlphaFoldDB" id="A0A1J4U3D4"/>
<comment type="subcellular location">
    <subcellularLocation>
        <location evidence="7">Cell membrane</location>
        <topology evidence="7">Single-pass membrane protein</topology>
    </subcellularLocation>
</comment>
<comment type="similarity">
    <text evidence="7">Belongs to the transglycosylase MltG family.</text>
</comment>
<dbReference type="InterPro" id="IPR003770">
    <property type="entry name" value="MLTG-like"/>
</dbReference>